<reference evidence="2" key="1">
    <citation type="submission" date="2022-01" db="EMBL/GenBank/DDBJ databases">
        <title>Genome sequence and assembly of Parabukholderia sp. RG36.</title>
        <authorList>
            <person name="Chhetri G."/>
        </authorList>
    </citation>
    <scope>NUCLEOTIDE SEQUENCE</scope>
    <source>
        <strain evidence="2">RG36</strain>
    </source>
</reference>
<sequence length="473" mass="51759">MKICRALRKVYPRFQLTAYIIGLCVVACPPVATAATFELLQQQRFELPTVQSDPKASIDLLNAAPSTKGGFVLSGSLGKSRAWTMHIGRNLAVDWTNVVDQGWPAFGARTVRDARDGGFWVVGYEEQKDPRNEIREHREPFGWLKVTQAHTSDYVARFDAAGNLLWSRSYFSGAARGFYCIVESADAILVTGDERVSVIPDGNTHRYELERVLFVPWLAKLDKQGNLLWERRVVMTGGDSVLTSDILLRPRCTGLSVSENGNVTMAAVVAEVQGARHADDGIHVPANGEHLTARSTIIAQFDSTGRELNKLKLDGENQAFLFEDEGGFSVVGHVRPSFDPGQVDLRNFATTLAKRAREIQAQSGVRITHFDKVLRATNDEVISVPSLSFNLSAVLPEPNGRYLIAGCDDNSNNSIARIASDGSIDAIQKIEALGGLRQCGTIAFGHGGADNEFLLFVSSRVAGDYVASVRTHR</sequence>
<dbReference type="RefSeq" id="WP_238467726.1">
    <property type="nucleotide sequence ID" value="NZ_JAKLJA010000043.1"/>
</dbReference>
<organism evidence="2 3">
    <name type="scientific">Paraburkholderia tagetis</name>
    <dbReference type="NCBI Taxonomy" id="2913261"/>
    <lineage>
        <taxon>Bacteria</taxon>
        <taxon>Pseudomonadati</taxon>
        <taxon>Pseudomonadota</taxon>
        <taxon>Betaproteobacteria</taxon>
        <taxon>Burkholderiales</taxon>
        <taxon>Burkholderiaceae</taxon>
        <taxon>Paraburkholderia</taxon>
    </lineage>
</organism>
<dbReference type="SUPFAM" id="SSF50998">
    <property type="entry name" value="Quinoprotein alcohol dehydrogenase-like"/>
    <property type="match status" value="1"/>
</dbReference>
<comment type="caution">
    <text evidence="2">The sequence shown here is derived from an EMBL/GenBank/DDBJ whole genome shotgun (WGS) entry which is preliminary data.</text>
</comment>
<evidence type="ECO:0008006" key="4">
    <source>
        <dbReference type="Google" id="ProtNLM"/>
    </source>
</evidence>
<keyword evidence="1" id="KW-0732">Signal</keyword>
<protein>
    <recommendedName>
        <fullName evidence="4">Two component regulator propeller</fullName>
    </recommendedName>
</protein>
<dbReference type="EMBL" id="JAKLJA010000043">
    <property type="protein sequence ID" value="MCG5077833.1"/>
    <property type="molecule type" value="Genomic_DNA"/>
</dbReference>
<accession>A0A9X1ULZ4</accession>
<evidence type="ECO:0000313" key="3">
    <source>
        <dbReference type="Proteomes" id="UP001139308"/>
    </source>
</evidence>
<name>A0A9X1ULZ4_9BURK</name>
<evidence type="ECO:0000313" key="2">
    <source>
        <dbReference type="EMBL" id="MCG5077833.1"/>
    </source>
</evidence>
<gene>
    <name evidence="2" type="ORF">L5014_31585</name>
</gene>
<feature type="signal peptide" evidence="1">
    <location>
        <begin position="1"/>
        <end position="34"/>
    </location>
</feature>
<keyword evidence="3" id="KW-1185">Reference proteome</keyword>
<dbReference type="Proteomes" id="UP001139308">
    <property type="component" value="Unassembled WGS sequence"/>
</dbReference>
<dbReference type="AlphaFoldDB" id="A0A9X1ULZ4"/>
<evidence type="ECO:0000256" key="1">
    <source>
        <dbReference type="SAM" id="SignalP"/>
    </source>
</evidence>
<feature type="chain" id="PRO_5040955492" description="Two component regulator propeller" evidence="1">
    <location>
        <begin position="35"/>
        <end position="473"/>
    </location>
</feature>
<dbReference type="InterPro" id="IPR011047">
    <property type="entry name" value="Quinoprotein_ADH-like_sf"/>
</dbReference>
<proteinExistence type="predicted"/>